<dbReference type="PROSITE" id="PS50850">
    <property type="entry name" value="MFS"/>
    <property type="match status" value="1"/>
</dbReference>
<dbReference type="VEuPathDB" id="FungiDB:BTJ68_14263"/>
<proteinExistence type="predicted"/>
<feature type="transmembrane region" description="Helical" evidence="6">
    <location>
        <begin position="247"/>
        <end position="267"/>
    </location>
</feature>
<dbReference type="PANTHER" id="PTHR43791">
    <property type="entry name" value="PERMEASE-RELATED"/>
    <property type="match status" value="1"/>
</dbReference>
<keyword evidence="2" id="KW-0813">Transport</keyword>
<evidence type="ECO:0000259" key="7">
    <source>
        <dbReference type="PROSITE" id="PS50850"/>
    </source>
</evidence>
<reference evidence="8 9" key="1">
    <citation type="journal article" date="2018" name="BMC Genomics">
        <title>Genomic evidence for intraspecific hybridization in a clonal and extremely halotolerant yeast.</title>
        <authorList>
            <person name="Gostincar C."/>
            <person name="Stajich J.E."/>
            <person name="Zupancic J."/>
            <person name="Zalar P."/>
            <person name="Gunde-Cimerman N."/>
        </authorList>
    </citation>
    <scope>NUCLEOTIDE SEQUENCE [LARGE SCALE GENOMIC DNA]</scope>
    <source>
        <strain evidence="8 9">EXF-6656</strain>
    </source>
</reference>
<dbReference type="GO" id="GO:0005886">
    <property type="term" value="C:plasma membrane"/>
    <property type="evidence" value="ECO:0007669"/>
    <property type="project" value="TreeGrafter"/>
</dbReference>
<dbReference type="FunFam" id="1.20.1250.20:FF:000068">
    <property type="entry name" value="MFS general substrate transporter"/>
    <property type="match status" value="1"/>
</dbReference>
<dbReference type="InterPro" id="IPR036259">
    <property type="entry name" value="MFS_trans_sf"/>
</dbReference>
<feature type="transmembrane region" description="Helical" evidence="6">
    <location>
        <begin position="217"/>
        <end position="235"/>
    </location>
</feature>
<dbReference type="EMBL" id="QWIJ01000254">
    <property type="protein sequence ID" value="RMX84906.1"/>
    <property type="molecule type" value="Genomic_DNA"/>
</dbReference>
<keyword evidence="5 6" id="KW-0472">Membrane</keyword>
<feature type="transmembrane region" description="Helical" evidence="6">
    <location>
        <begin position="381"/>
        <end position="401"/>
    </location>
</feature>
<feature type="transmembrane region" description="Helical" evidence="6">
    <location>
        <begin position="279"/>
        <end position="298"/>
    </location>
</feature>
<feature type="transmembrane region" description="Helical" evidence="6">
    <location>
        <begin position="471"/>
        <end position="494"/>
    </location>
</feature>
<gene>
    <name evidence="8" type="ORF">D0869_04226</name>
</gene>
<keyword evidence="3 6" id="KW-0812">Transmembrane</keyword>
<evidence type="ECO:0000256" key="4">
    <source>
        <dbReference type="ARBA" id="ARBA00022989"/>
    </source>
</evidence>
<dbReference type="FunFam" id="1.20.1250.20:FF:000034">
    <property type="entry name" value="MFS general substrate transporter"/>
    <property type="match status" value="1"/>
</dbReference>
<accession>A0A3M6X349</accession>
<evidence type="ECO:0000256" key="5">
    <source>
        <dbReference type="ARBA" id="ARBA00023136"/>
    </source>
</evidence>
<feature type="transmembrane region" description="Helical" evidence="6">
    <location>
        <begin position="538"/>
        <end position="560"/>
    </location>
</feature>
<feature type="transmembrane region" description="Helical" evidence="6">
    <location>
        <begin position="447"/>
        <end position="465"/>
    </location>
</feature>
<feature type="transmembrane region" description="Helical" evidence="6">
    <location>
        <begin position="506"/>
        <end position="526"/>
    </location>
</feature>
<dbReference type="GO" id="GO:0022857">
    <property type="term" value="F:transmembrane transporter activity"/>
    <property type="evidence" value="ECO:0007669"/>
    <property type="project" value="InterPro"/>
</dbReference>
<feature type="transmembrane region" description="Helical" evidence="6">
    <location>
        <begin position="421"/>
        <end position="440"/>
    </location>
</feature>
<dbReference type="PANTHER" id="PTHR43791:SF46">
    <property type="entry name" value="MAJOR FACILITATOR SUPERFAMILY (MFS) PROFILE DOMAIN-CONTAINING PROTEIN-RELATED"/>
    <property type="match status" value="1"/>
</dbReference>
<dbReference type="InterPro" id="IPR020846">
    <property type="entry name" value="MFS_dom"/>
</dbReference>
<evidence type="ECO:0000256" key="1">
    <source>
        <dbReference type="ARBA" id="ARBA00004141"/>
    </source>
</evidence>
<name>A0A3M6X349_HORWE</name>
<dbReference type="OrthoDB" id="2985014at2759"/>
<dbReference type="Pfam" id="PF07690">
    <property type="entry name" value="MFS_1"/>
    <property type="match status" value="1"/>
</dbReference>
<feature type="transmembrane region" description="Helical" evidence="6">
    <location>
        <begin position="190"/>
        <end position="210"/>
    </location>
</feature>
<protein>
    <recommendedName>
        <fullName evidence="7">Major facilitator superfamily (MFS) profile domain-containing protein</fullName>
    </recommendedName>
</protein>
<dbReference type="SUPFAM" id="SSF103473">
    <property type="entry name" value="MFS general substrate transporter"/>
    <property type="match status" value="1"/>
</dbReference>
<evidence type="ECO:0000256" key="6">
    <source>
        <dbReference type="SAM" id="Phobius"/>
    </source>
</evidence>
<evidence type="ECO:0000256" key="2">
    <source>
        <dbReference type="ARBA" id="ARBA00022448"/>
    </source>
</evidence>
<sequence>MDPTSPTAGSTPVYYRVRRRRVWRMNGSKINRPVATLLCALVCVFPIELLVSVVWRAASPMGMQLRGSFVWDASSKRATLIEATVTAMRFFGGEKKTVSPTTSLDHSQYPDPNGYYPNDVPVTDEYDEDLHVQCPPHTTERRLVARIDFHVIPFLCIMYLLAFLDRVNIANANVFGLSEDLGLTGNEYNVALVIFFVPYVVFEIPSNILLKRFRPHVWLALNMGLFGFATAMQGVVNNYSGLLATRFFLGVFETGMFPGCFYLIGMWYRRHEAQKRYSFFFNSTTLAGAFAGLLAAAIGKMEGVGGYEGWRWIFILEGCFTVLVSFFFFFLLPDFPEESKWLRPDEKAYVAARLRADQGRSARERPITLKDVGNVFKDYKVIVGGFMYFGLIVPAYGYAYFAPSIIKTYDYGTIQTQLHSVPPWAAAFGFSMLMAFLSDLTKMRMPFAIFAICVAITGFGILISVHDNTKLQYAALFLVAMGAYTAMPIIVCWFNMNLGGHHRRAVGSAWQVGFGNIGGIIAVFAFLEKDAPKYIPGYSISISFTILSILACIVYGVGCWTANKRRAKQPVDIGMTETEKTEMGDLNPEYRYLL</sequence>
<dbReference type="InterPro" id="IPR011701">
    <property type="entry name" value="MFS"/>
</dbReference>
<evidence type="ECO:0000313" key="9">
    <source>
        <dbReference type="Proteomes" id="UP000281245"/>
    </source>
</evidence>
<dbReference type="Gene3D" id="1.20.1250.20">
    <property type="entry name" value="MFS general substrate transporter like domains"/>
    <property type="match status" value="2"/>
</dbReference>
<feature type="transmembrane region" description="Helical" evidence="6">
    <location>
        <begin position="34"/>
        <end position="58"/>
    </location>
</feature>
<dbReference type="AlphaFoldDB" id="A0A3M6X349"/>
<organism evidence="8 9">
    <name type="scientific">Hortaea werneckii</name>
    <name type="common">Black yeast</name>
    <name type="synonym">Cladosporium werneckii</name>
    <dbReference type="NCBI Taxonomy" id="91943"/>
    <lineage>
        <taxon>Eukaryota</taxon>
        <taxon>Fungi</taxon>
        <taxon>Dikarya</taxon>
        <taxon>Ascomycota</taxon>
        <taxon>Pezizomycotina</taxon>
        <taxon>Dothideomycetes</taxon>
        <taxon>Dothideomycetidae</taxon>
        <taxon>Mycosphaerellales</taxon>
        <taxon>Teratosphaeriaceae</taxon>
        <taxon>Hortaea</taxon>
    </lineage>
</organism>
<evidence type="ECO:0000256" key="3">
    <source>
        <dbReference type="ARBA" id="ARBA00022692"/>
    </source>
</evidence>
<comment type="subcellular location">
    <subcellularLocation>
        <location evidence="1">Membrane</location>
        <topology evidence="1">Multi-pass membrane protein</topology>
    </subcellularLocation>
</comment>
<evidence type="ECO:0000313" key="8">
    <source>
        <dbReference type="EMBL" id="RMX84906.1"/>
    </source>
</evidence>
<feature type="transmembrane region" description="Helical" evidence="6">
    <location>
        <begin position="151"/>
        <end position="170"/>
    </location>
</feature>
<dbReference type="Proteomes" id="UP000281245">
    <property type="component" value="Unassembled WGS sequence"/>
</dbReference>
<feature type="domain" description="Major facilitator superfamily (MFS) profile" evidence="7">
    <location>
        <begin position="151"/>
        <end position="566"/>
    </location>
</feature>
<feature type="transmembrane region" description="Helical" evidence="6">
    <location>
        <begin position="310"/>
        <end position="332"/>
    </location>
</feature>
<comment type="caution">
    <text evidence="8">The sequence shown here is derived from an EMBL/GenBank/DDBJ whole genome shotgun (WGS) entry which is preliminary data.</text>
</comment>
<keyword evidence="4 6" id="KW-1133">Transmembrane helix</keyword>